<name>A0A4D6U7S8_PLESH</name>
<evidence type="ECO:0000256" key="4">
    <source>
        <dbReference type="ARBA" id="ARBA00022692"/>
    </source>
</evidence>
<keyword evidence="3" id="KW-0808">Transferase</keyword>
<feature type="domain" description="SGNH" evidence="10">
    <location>
        <begin position="374"/>
        <end position="581"/>
    </location>
</feature>
<sequence>MIIFHLNPAWLPGGFIGVDIFFVISGFLITGILLHKKSVAGSNLVEILKYFYVSRFKRIIPVYLAMLIVVATVSAVMFIPQDFSVFTKSLEKAIWLDSNNYFSSFGDYFAPANYEQPLLHTWSLAVEIQFYLLAPLFILLLPGNILRWVLIGFGLSLIALAEYRMRVWGITQSTYYSLYARLPEFFLGCLAALYIKDVSLDSRISFYLSKFGAILIIFSAIVQPLLGPFPGVLALLPAFGSVLLLTYSAQGWIGNVLRHKALVWIGALSYSLYLWHWPILAFIRYYTGSEILNFNYALLFLILTFTFSIVSYYSIENHFRKEVFNIKAGFILILVACFLFLQVDRVNALFTKEKLPNKYLQYADLNAICHGKIVGDCLRGDINSDKEILVLGDSHAAMLNEFFKYLGMELGVKFRVITASSCVTIPGFDYQRLPEWAQKSCLDQIHSAEEYIKNAKLIFIAGAWDYQFKSKAFLSSMNDFLSKADKENKKIILMAQVPLLNLNPIRSLRFYDLALPIKTSINNKYILANDTLTAMTKNKHHVKVFNLSGQKFFSWAPMYNGQLIYFDNNHLNMVGARLYAEYAEDIFKKVISGD</sequence>
<feature type="transmembrane region" description="Helical" evidence="8">
    <location>
        <begin position="295"/>
        <end position="315"/>
    </location>
</feature>
<keyword evidence="6 8" id="KW-0472">Membrane</keyword>
<comment type="subcellular location">
    <subcellularLocation>
        <location evidence="1">Cell membrane</location>
        <topology evidence="1">Multi-pass membrane protein</topology>
    </subcellularLocation>
</comment>
<proteinExistence type="predicted"/>
<dbReference type="GO" id="GO:0009103">
    <property type="term" value="P:lipopolysaccharide biosynthetic process"/>
    <property type="evidence" value="ECO:0007669"/>
    <property type="project" value="TreeGrafter"/>
</dbReference>
<feature type="transmembrane region" description="Helical" evidence="8">
    <location>
        <begin position="14"/>
        <end position="34"/>
    </location>
</feature>
<dbReference type="Gene3D" id="3.40.50.1110">
    <property type="entry name" value="SGNH hydrolase"/>
    <property type="match status" value="1"/>
</dbReference>
<dbReference type="EMBL" id="MK551187">
    <property type="protein sequence ID" value="QCH03262.1"/>
    <property type="molecule type" value="Genomic_DNA"/>
</dbReference>
<dbReference type="PANTHER" id="PTHR23028:SF53">
    <property type="entry name" value="ACYL_TRANSF_3 DOMAIN-CONTAINING PROTEIN"/>
    <property type="match status" value="1"/>
</dbReference>
<evidence type="ECO:0000256" key="1">
    <source>
        <dbReference type="ARBA" id="ARBA00004651"/>
    </source>
</evidence>
<feature type="transmembrane region" description="Helical" evidence="8">
    <location>
        <begin position="232"/>
        <end position="249"/>
    </location>
</feature>
<feature type="transmembrane region" description="Helical" evidence="8">
    <location>
        <begin position="148"/>
        <end position="166"/>
    </location>
</feature>
<accession>A0A4D6U7S8</accession>
<keyword evidence="2" id="KW-1003">Cell membrane</keyword>
<evidence type="ECO:0000256" key="7">
    <source>
        <dbReference type="ARBA" id="ARBA00023315"/>
    </source>
</evidence>
<evidence type="ECO:0000256" key="5">
    <source>
        <dbReference type="ARBA" id="ARBA00022989"/>
    </source>
</evidence>
<feature type="transmembrane region" description="Helical" evidence="8">
    <location>
        <begin position="207"/>
        <end position="226"/>
    </location>
</feature>
<evidence type="ECO:0000256" key="2">
    <source>
        <dbReference type="ARBA" id="ARBA00022475"/>
    </source>
</evidence>
<feature type="transmembrane region" description="Helical" evidence="8">
    <location>
        <begin position="324"/>
        <end position="343"/>
    </location>
</feature>
<evidence type="ECO:0000256" key="3">
    <source>
        <dbReference type="ARBA" id="ARBA00022679"/>
    </source>
</evidence>
<dbReference type="SUPFAM" id="SSF52266">
    <property type="entry name" value="SGNH hydrolase"/>
    <property type="match status" value="1"/>
</dbReference>
<gene>
    <name evidence="11" type="primary">wbpC</name>
</gene>
<evidence type="ECO:0000259" key="9">
    <source>
        <dbReference type="Pfam" id="PF01757"/>
    </source>
</evidence>
<dbReference type="InterPro" id="IPR043968">
    <property type="entry name" value="SGNH"/>
</dbReference>
<evidence type="ECO:0000313" key="11">
    <source>
        <dbReference type="EMBL" id="QCH03262.1"/>
    </source>
</evidence>
<dbReference type="InterPro" id="IPR050879">
    <property type="entry name" value="Acyltransferase_3"/>
</dbReference>
<dbReference type="GO" id="GO:0016747">
    <property type="term" value="F:acyltransferase activity, transferring groups other than amino-acyl groups"/>
    <property type="evidence" value="ECO:0007669"/>
    <property type="project" value="InterPro"/>
</dbReference>
<dbReference type="Pfam" id="PF19040">
    <property type="entry name" value="SGNH"/>
    <property type="match status" value="1"/>
</dbReference>
<dbReference type="AlphaFoldDB" id="A0A4D6U7S8"/>
<keyword evidence="7" id="KW-0012">Acyltransferase</keyword>
<keyword evidence="5 8" id="KW-1133">Transmembrane helix</keyword>
<dbReference type="GO" id="GO:0016788">
    <property type="term" value="F:hydrolase activity, acting on ester bonds"/>
    <property type="evidence" value="ECO:0007669"/>
    <property type="project" value="UniProtKB-ARBA"/>
</dbReference>
<keyword evidence="4 8" id="KW-0812">Transmembrane</keyword>
<dbReference type="GO" id="GO:0005886">
    <property type="term" value="C:plasma membrane"/>
    <property type="evidence" value="ECO:0007669"/>
    <property type="project" value="UniProtKB-SubCell"/>
</dbReference>
<dbReference type="InterPro" id="IPR036514">
    <property type="entry name" value="SGNH_hydro_sf"/>
</dbReference>
<dbReference type="Pfam" id="PF01757">
    <property type="entry name" value="Acyl_transf_3"/>
    <property type="match status" value="1"/>
</dbReference>
<evidence type="ECO:0000256" key="6">
    <source>
        <dbReference type="ARBA" id="ARBA00023136"/>
    </source>
</evidence>
<evidence type="ECO:0000256" key="8">
    <source>
        <dbReference type="SAM" id="Phobius"/>
    </source>
</evidence>
<evidence type="ECO:0000259" key="10">
    <source>
        <dbReference type="Pfam" id="PF19040"/>
    </source>
</evidence>
<reference evidence="11" key="1">
    <citation type="journal article" date="2019" name="Front. Microbiol.">
        <title>O-Antigen Gene Clusters of Plesiomonas shigelloides Serogroups and Its Application in Development of a Molecular Serotyping Scheme.</title>
        <authorList>
            <person name="Xi D."/>
            <person name="Wang X."/>
            <person name="Ning K."/>
            <person name="Liu Q."/>
            <person name="Jing F."/>
            <person name="Guo X."/>
            <person name="Cao B."/>
        </authorList>
    </citation>
    <scope>NUCLEOTIDE SEQUENCE</scope>
    <source>
        <strain evidence="11">O34H34</strain>
    </source>
</reference>
<dbReference type="InterPro" id="IPR002656">
    <property type="entry name" value="Acyl_transf_3_dom"/>
</dbReference>
<feature type="transmembrane region" description="Helical" evidence="8">
    <location>
        <begin position="59"/>
        <end position="79"/>
    </location>
</feature>
<protein>
    <submittedName>
        <fullName evidence="11">WbpC</fullName>
    </submittedName>
</protein>
<dbReference type="PANTHER" id="PTHR23028">
    <property type="entry name" value="ACETYLTRANSFERASE"/>
    <property type="match status" value="1"/>
</dbReference>
<feature type="domain" description="Acyltransferase 3" evidence="9">
    <location>
        <begin position="12"/>
        <end position="312"/>
    </location>
</feature>
<feature type="transmembrane region" description="Helical" evidence="8">
    <location>
        <begin position="261"/>
        <end position="283"/>
    </location>
</feature>
<organism evidence="11">
    <name type="scientific">Plesiomonas shigelloides</name>
    <name type="common">Aeromonas shigelloides</name>
    <dbReference type="NCBI Taxonomy" id="703"/>
    <lineage>
        <taxon>Bacteria</taxon>
        <taxon>Pseudomonadati</taxon>
        <taxon>Pseudomonadota</taxon>
        <taxon>Gammaproteobacteria</taxon>
        <taxon>Enterobacterales</taxon>
        <taxon>Enterobacteriaceae</taxon>
        <taxon>Plesiomonas</taxon>
    </lineage>
</organism>